<accession>A0A1Z5IUH4</accession>
<evidence type="ECO:0000313" key="2">
    <source>
        <dbReference type="Proteomes" id="UP000198414"/>
    </source>
</evidence>
<name>A0A1Z5IUH4_9LACO</name>
<sequence length="128" mass="14924">MEQWQLLGFNDREVYHTGTKAECIRWMNDSYKGAIHIAPGKPNNLLPQPMLIVKYYPDSPGMVVTEKPAEKKQHVNWLDSETKILEQNLHASPHELKQQIPRHSENAINARLTIVRAEMRDKYARHNQ</sequence>
<evidence type="ECO:0000313" key="1">
    <source>
        <dbReference type="EMBL" id="GAX05420.1"/>
    </source>
</evidence>
<comment type="caution">
    <text evidence="1">The sequence shown here is derived from an EMBL/GenBank/DDBJ whole genome shotgun (WGS) entry which is preliminary data.</text>
</comment>
<organism evidence="1 2">
    <name type="scientific">Secundilactobacillus pentosiphilus</name>
    <dbReference type="NCBI Taxonomy" id="1714682"/>
    <lineage>
        <taxon>Bacteria</taxon>
        <taxon>Bacillati</taxon>
        <taxon>Bacillota</taxon>
        <taxon>Bacilli</taxon>
        <taxon>Lactobacillales</taxon>
        <taxon>Lactobacillaceae</taxon>
        <taxon>Secundilactobacillus</taxon>
    </lineage>
</organism>
<dbReference type="AlphaFoldDB" id="A0A1Z5IUH4"/>
<dbReference type="RefSeq" id="WP_089120726.1">
    <property type="nucleotide sequence ID" value="NZ_BCMI01000005.1"/>
</dbReference>
<proteinExistence type="predicted"/>
<dbReference type="Proteomes" id="UP000198414">
    <property type="component" value="Unassembled WGS sequence"/>
</dbReference>
<protein>
    <submittedName>
        <fullName evidence="1">Uncharacterized protein</fullName>
    </submittedName>
</protein>
<gene>
    <name evidence="1" type="ORF">IWT25_00724</name>
</gene>
<reference evidence="1 2" key="1">
    <citation type="submission" date="2015-11" db="EMBL/GenBank/DDBJ databases">
        <title>Draft genome sequences of new species of the genus Lactobacillus isolated from orchardgrass silage.</title>
        <authorList>
            <person name="Tohno M."/>
            <person name="Tanizawa Y."/>
            <person name="Arita M."/>
        </authorList>
    </citation>
    <scope>NUCLEOTIDE SEQUENCE [LARGE SCALE GENOMIC DNA]</scope>
    <source>
        <strain evidence="1 2">IWT25</strain>
    </source>
</reference>
<dbReference type="EMBL" id="BCMI01000005">
    <property type="protein sequence ID" value="GAX05420.1"/>
    <property type="molecule type" value="Genomic_DNA"/>
</dbReference>